<gene>
    <name evidence="1" type="ORF">DS031_11495</name>
</gene>
<dbReference type="Proteomes" id="UP000253314">
    <property type="component" value="Unassembled WGS sequence"/>
</dbReference>
<comment type="caution">
    <text evidence="1">The sequence shown here is derived from an EMBL/GenBank/DDBJ whole genome shotgun (WGS) entry which is preliminary data.</text>
</comment>
<sequence length="84" mass="9212">MISTSQKVVSPCFGVIEEVTVDFNSYVYEWEPLFLIKTVVGSYETVQISVSGHVTGLEAKKGDIVTPNMILAWVQDDLIVSGSD</sequence>
<keyword evidence="2" id="KW-1185">Reference proteome</keyword>
<reference evidence="1 2" key="1">
    <citation type="submission" date="2018-07" db="EMBL/GenBank/DDBJ databases">
        <title>Lottiidibacillus patelloidae gen. nov., sp. nov., isolated from the intestinal tract of a marine limpet and the reclassification of B. taeanensis BH030017T, B. algicola KMM 3737T and B. hwajinpoensis SW-72T as genus Lottiidibacillus.</title>
        <authorList>
            <person name="Liu R."/>
            <person name="Huang Z."/>
        </authorList>
    </citation>
    <scope>NUCLEOTIDE SEQUENCE [LARGE SCALE GENOMIC DNA]</scope>
    <source>
        <strain evidence="1 2">BH030017</strain>
    </source>
</reference>
<protein>
    <recommendedName>
        <fullName evidence="3">Lipoyl-binding domain-containing protein</fullName>
    </recommendedName>
</protein>
<proteinExistence type="predicted"/>
<name>A0A366XUI1_9BACI</name>
<dbReference type="InterPro" id="IPR011053">
    <property type="entry name" value="Single_hybrid_motif"/>
</dbReference>
<dbReference type="SUPFAM" id="SSF51230">
    <property type="entry name" value="Single hybrid motif"/>
    <property type="match status" value="1"/>
</dbReference>
<accession>A0A366XUI1</accession>
<dbReference type="OrthoDB" id="2639611at2"/>
<evidence type="ECO:0000313" key="1">
    <source>
        <dbReference type="EMBL" id="RBW69557.1"/>
    </source>
</evidence>
<evidence type="ECO:0000313" key="2">
    <source>
        <dbReference type="Proteomes" id="UP000253314"/>
    </source>
</evidence>
<dbReference type="AlphaFoldDB" id="A0A366XUI1"/>
<evidence type="ECO:0008006" key="3">
    <source>
        <dbReference type="Google" id="ProtNLM"/>
    </source>
</evidence>
<organism evidence="1 2">
    <name type="scientific">Bacillus taeanensis</name>
    <dbReference type="NCBI Taxonomy" id="273032"/>
    <lineage>
        <taxon>Bacteria</taxon>
        <taxon>Bacillati</taxon>
        <taxon>Bacillota</taxon>
        <taxon>Bacilli</taxon>
        <taxon>Bacillales</taxon>
        <taxon>Bacillaceae</taxon>
        <taxon>Bacillus</taxon>
    </lineage>
</organism>
<dbReference type="EMBL" id="QOCW01000010">
    <property type="protein sequence ID" value="RBW69557.1"/>
    <property type="molecule type" value="Genomic_DNA"/>
</dbReference>